<name>B9BRH8_9BURK</name>
<dbReference type="AlphaFoldDB" id="B9BRH8"/>
<organism evidence="1 2">
    <name type="scientific">Burkholderia multivorans CGD2</name>
    <dbReference type="NCBI Taxonomy" id="513052"/>
    <lineage>
        <taxon>Bacteria</taxon>
        <taxon>Pseudomonadati</taxon>
        <taxon>Pseudomonadota</taxon>
        <taxon>Betaproteobacteria</taxon>
        <taxon>Burkholderiales</taxon>
        <taxon>Burkholderiaceae</taxon>
        <taxon>Burkholderia</taxon>
        <taxon>Burkholderia cepacia complex</taxon>
    </lineage>
</organism>
<dbReference type="Proteomes" id="UP000004535">
    <property type="component" value="Unassembled WGS sequence"/>
</dbReference>
<sequence>MRHPYDDGAWPFIPAPRDRRARCGAAPFCVAARGRCHSFVSRRNLT</sequence>
<dbReference type="EMBL" id="ACFC01000006">
    <property type="protein sequence ID" value="EEE06399.1"/>
    <property type="molecule type" value="Genomic_DNA"/>
</dbReference>
<protein>
    <submittedName>
        <fullName evidence="1">Uncharacterized protein</fullName>
    </submittedName>
</protein>
<evidence type="ECO:0000313" key="1">
    <source>
        <dbReference type="EMBL" id="EEE06399.1"/>
    </source>
</evidence>
<accession>B9BRH8</accession>
<reference evidence="1 2" key="1">
    <citation type="journal article" date="2012" name="J. Bacteriol.">
        <title>Draft Genome Sequence Determination for Cystic Fibrosis and Chronic Granulomatous Disease Burkholderia multivorans Isolates.</title>
        <authorList>
            <person name="Varga J.J."/>
            <person name="Losada L."/>
            <person name="Zelazny A.M."/>
            <person name="Brinkac L."/>
            <person name="Harkins D."/>
            <person name="Radune D."/>
            <person name="Hostetler J."/>
            <person name="Sampaio E.P."/>
            <person name="Ronning C.M."/>
            <person name="Nierman W.C."/>
            <person name="Greenberg D.E."/>
            <person name="Holland S.M."/>
            <person name="Goldberg J.B."/>
        </authorList>
    </citation>
    <scope>NUCLEOTIDE SEQUENCE [LARGE SCALE GENOMIC DNA]</scope>
    <source>
        <strain evidence="1 2">CGD2</strain>
    </source>
</reference>
<evidence type="ECO:0000313" key="2">
    <source>
        <dbReference type="Proteomes" id="UP000004535"/>
    </source>
</evidence>
<gene>
    <name evidence="1" type="ORF">BURMUCGD2_3995</name>
</gene>
<comment type="caution">
    <text evidence="1">The sequence shown here is derived from an EMBL/GenBank/DDBJ whole genome shotgun (WGS) entry which is preliminary data.</text>
</comment>
<proteinExistence type="predicted"/>